<dbReference type="GO" id="GO:0006032">
    <property type="term" value="P:chitin catabolic process"/>
    <property type="evidence" value="ECO:0007669"/>
    <property type="project" value="UniProtKB-KW"/>
</dbReference>
<dbReference type="InterPro" id="IPR011583">
    <property type="entry name" value="Chitinase_II/V-like_cat"/>
</dbReference>
<evidence type="ECO:0000256" key="9">
    <source>
        <dbReference type="ARBA" id="ARBA00023024"/>
    </source>
</evidence>
<dbReference type="SUPFAM" id="SSF51445">
    <property type="entry name" value="(Trans)glycosidases"/>
    <property type="match status" value="2"/>
</dbReference>
<dbReference type="PROSITE" id="PS51910">
    <property type="entry name" value="GH18_2"/>
    <property type="match status" value="2"/>
</dbReference>
<evidence type="ECO:0000256" key="14">
    <source>
        <dbReference type="SAM" id="MobiDB-lite"/>
    </source>
</evidence>
<feature type="chain" id="PRO_5044802319" description="chitinase" evidence="15">
    <location>
        <begin position="22"/>
        <end position="841"/>
    </location>
</feature>
<dbReference type="AlphaFoldDB" id="A0ABC9XQW4"/>
<sequence>MAKLTLLTGLALLLNAQIGTAYVLSCYFTNWAQYRPGLGKFTPDNIDPCLCDHLIYAFAGMSNNEITTYEWNDETLYKSFNGLKNQNGKLKTLLAIGGWNFGTAKFSTMVSTPENRQTFIKSVIKFLRQYQFDGLDLDWEYPGSRGSPAQDKALFTVLVKEMLAAFEQEAKQVNKPRLMVTAAVAAGLSNIQAGYEIPELGKYLDYIHVMTYDFYSSGDGHTGENSPLYNGGNSYLSVDYAMNYWKNNGAPAEKLLVGFPTYGHNFNLQNPSDTAVGAPTSGPGPAGPYTKQAGFLAYYEICTFLDSGATQAWDAPQDVPYAYKGNEWVGYDNIKSFNIKVDWLKKNNFGGAMVWTIDLDDFTGTFCKQGKYPLITTLKNSLGLQNGGLALLLNAQIGTAYVLSCYFTNWAQYRPGLGKFTPDNIDPCLCDHLIYAFAGMSNNEITTYEWNDETLYKSFNGLKNQNGKLKTLLAIGGWNFGTAKFSTMVSTPENRQTFIKSVIKFLRQYQFDGLDLDWEYPGSRGSPAQDKALFTVLVKEMLAAFEQEAKQVNKPRLMVTAAVAAGLSNIQAGYEIPELGNDQKFKKSFSCLQIPAQTLAVVIVLQDYAMNYWKNNGAPAEKLLVGFPTYGHNFNLQNPSDTAVGAPTSGPGPAGPYTKQAGFLAYYEICTFLDSGATQAWDAPQDVPYAYKGNEWVGYDNIKSFNIKVDWLKKNNFGGAMVWALDMDDFTGTFCKQGKYPLITTLKNGLGLQNGDCVPPAQPNPPVTEAPSQGSGSGSGGSGSNPGGSGGSSFCAGKANGIYADPTNKSNFYNCMNGETFVQSCQDGLVFDTSCSCCNWP</sequence>
<keyword evidence="8" id="KW-0378">Hydrolase</keyword>
<evidence type="ECO:0000256" key="15">
    <source>
        <dbReference type="SAM" id="SignalP"/>
    </source>
</evidence>
<dbReference type="InterPro" id="IPR036508">
    <property type="entry name" value="Chitin-bd_dom_sf"/>
</dbReference>
<dbReference type="PANTHER" id="PTHR11177:SF188">
    <property type="entry name" value="ACIDIC MAMMALIAN CHITINASE"/>
    <property type="match status" value="1"/>
</dbReference>
<evidence type="ECO:0000256" key="8">
    <source>
        <dbReference type="ARBA" id="ARBA00022801"/>
    </source>
</evidence>
<comment type="caution">
    <text evidence="18">The sequence shown here is derived from an EMBL/GenBank/DDBJ whole genome shotgun (WGS) entry which is preliminary data.</text>
</comment>
<evidence type="ECO:0000256" key="13">
    <source>
        <dbReference type="ARBA" id="ARBA00023326"/>
    </source>
</evidence>
<evidence type="ECO:0000313" key="18">
    <source>
        <dbReference type="EMBL" id="GAB0200113.1"/>
    </source>
</evidence>
<keyword evidence="7 15" id="KW-0732">Signal</keyword>
<dbReference type="FunFam" id="3.10.50.10:FF:000001">
    <property type="entry name" value="Chitinase 3-like 1"/>
    <property type="match status" value="2"/>
</dbReference>
<proteinExistence type="inferred from homology"/>
<evidence type="ECO:0000256" key="3">
    <source>
        <dbReference type="ARBA" id="ARBA00009121"/>
    </source>
</evidence>
<protein>
    <recommendedName>
        <fullName evidence="4">chitinase</fullName>
        <ecNumber evidence="4">3.2.1.14</ecNumber>
    </recommendedName>
</protein>
<keyword evidence="9" id="KW-0146">Chitin degradation</keyword>
<dbReference type="Gene3D" id="3.20.20.80">
    <property type="entry name" value="Glycosidases"/>
    <property type="match status" value="4"/>
</dbReference>
<keyword evidence="19" id="KW-1185">Reference proteome</keyword>
<dbReference type="FunFam" id="3.20.20.80:FF:000081">
    <property type="entry name" value="Chitinase 1"/>
    <property type="match status" value="1"/>
</dbReference>
<keyword evidence="12" id="KW-0326">Glycosidase</keyword>
<organism evidence="18 19">
    <name type="scientific">Grus japonensis</name>
    <name type="common">Japanese crane</name>
    <name type="synonym">Red-crowned crane</name>
    <dbReference type="NCBI Taxonomy" id="30415"/>
    <lineage>
        <taxon>Eukaryota</taxon>
        <taxon>Metazoa</taxon>
        <taxon>Chordata</taxon>
        <taxon>Craniata</taxon>
        <taxon>Vertebrata</taxon>
        <taxon>Euteleostomi</taxon>
        <taxon>Archelosauria</taxon>
        <taxon>Archosauria</taxon>
        <taxon>Dinosauria</taxon>
        <taxon>Saurischia</taxon>
        <taxon>Theropoda</taxon>
        <taxon>Coelurosauria</taxon>
        <taxon>Aves</taxon>
        <taxon>Neognathae</taxon>
        <taxon>Neoaves</taxon>
        <taxon>Gruiformes</taxon>
        <taxon>Gruidae</taxon>
        <taxon>Grus</taxon>
    </lineage>
</organism>
<dbReference type="SUPFAM" id="SSF54556">
    <property type="entry name" value="Chitinase insertion domain"/>
    <property type="match status" value="2"/>
</dbReference>
<dbReference type="Gene3D" id="3.10.50.10">
    <property type="match status" value="1"/>
</dbReference>
<feature type="compositionally biased region" description="Gly residues" evidence="14">
    <location>
        <begin position="775"/>
        <end position="787"/>
    </location>
</feature>
<dbReference type="EC" id="3.2.1.14" evidence="4"/>
<dbReference type="PROSITE" id="PS50940">
    <property type="entry name" value="CHIT_BIND_II"/>
    <property type="match status" value="1"/>
</dbReference>
<dbReference type="FunFam" id="3.20.20.80:FF:000007">
    <property type="entry name" value="Acidic mammalian chitinase"/>
    <property type="match status" value="2"/>
</dbReference>
<dbReference type="GO" id="GO:0008843">
    <property type="term" value="F:endochitinase activity"/>
    <property type="evidence" value="ECO:0007669"/>
    <property type="project" value="UniProtKB-EC"/>
</dbReference>
<evidence type="ECO:0000259" key="16">
    <source>
        <dbReference type="PROSITE" id="PS50940"/>
    </source>
</evidence>
<dbReference type="EMBL" id="BAAFJT010000025">
    <property type="protein sequence ID" value="GAB0200113.1"/>
    <property type="molecule type" value="Genomic_DNA"/>
</dbReference>
<keyword evidence="10" id="KW-1015">Disulfide bond</keyword>
<gene>
    <name evidence="18" type="ORF">GRJ2_002476700</name>
</gene>
<dbReference type="InterPro" id="IPR001579">
    <property type="entry name" value="Glyco_hydro_18_chit_AS"/>
</dbReference>
<dbReference type="InterPro" id="IPR017853">
    <property type="entry name" value="GH"/>
</dbReference>
<feature type="domain" description="GH18" evidence="17">
    <location>
        <begin position="401"/>
        <end position="753"/>
    </location>
</feature>
<feature type="signal peptide" evidence="15">
    <location>
        <begin position="1"/>
        <end position="21"/>
    </location>
</feature>
<dbReference type="Pfam" id="PF00704">
    <property type="entry name" value="Glyco_hydro_18"/>
    <property type="match status" value="2"/>
</dbReference>
<keyword evidence="11" id="KW-0119">Carbohydrate metabolism</keyword>
<dbReference type="InterPro" id="IPR029070">
    <property type="entry name" value="Chitinase_insertion_sf"/>
</dbReference>
<feature type="region of interest" description="Disordered" evidence="14">
    <location>
        <begin position="757"/>
        <end position="787"/>
    </location>
</feature>
<comment type="catalytic activity">
    <reaction evidence="1">
        <text>Random endo-hydrolysis of N-acetyl-beta-D-glucosaminide (1-&gt;4)-beta-linkages in chitin and chitodextrins.</text>
        <dbReference type="EC" id="3.2.1.14"/>
    </reaction>
</comment>
<dbReference type="GO" id="GO:0000272">
    <property type="term" value="P:polysaccharide catabolic process"/>
    <property type="evidence" value="ECO:0007669"/>
    <property type="project" value="UniProtKB-KW"/>
</dbReference>
<comment type="subcellular location">
    <subcellularLocation>
        <location evidence="2">Secreted</location>
    </subcellularLocation>
</comment>
<evidence type="ECO:0000259" key="17">
    <source>
        <dbReference type="PROSITE" id="PS51910"/>
    </source>
</evidence>
<evidence type="ECO:0000256" key="1">
    <source>
        <dbReference type="ARBA" id="ARBA00000822"/>
    </source>
</evidence>
<comment type="similarity">
    <text evidence="3">Belongs to the glycosyl hydrolase 18 family. Chitinase class II subfamily.</text>
</comment>
<dbReference type="SMART" id="SM00494">
    <property type="entry name" value="ChtBD2"/>
    <property type="match status" value="1"/>
</dbReference>
<keyword evidence="5" id="KW-0964">Secreted</keyword>
<dbReference type="InterPro" id="IPR050314">
    <property type="entry name" value="Glycosyl_Hydrlase_18"/>
</dbReference>
<dbReference type="PANTHER" id="PTHR11177">
    <property type="entry name" value="CHITINASE"/>
    <property type="match status" value="1"/>
</dbReference>
<evidence type="ECO:0000256" key="2">
    <source>
        <dbReference type="ARBA" id="ARBA00004613"/>
    </source>
</evidence>
<reference evidence="18 19" key="1">
    <citation type="submission" date="2024-06" db="EMBL/GenBank/DDBJ databases">
        <title>The draft genome of Grus japonensis, version 3.</title>
        <authorList>
            <person name="Nabeshima K."/>
            <person name="Suzuki S."/>
            <person name="Onuma M."/>
        </authorList>
    </citation>
    <scope>NUCLEOTIDE SEQUENCE [LARGE SCALE GENOMIC DNA]</scope>
    <source>
        <strain evidence="18 19">451A</strain>
    </source>
</reference>
<feature type="domain" description="Chitin-binding type-2" evidence="16">
    <location>
        <begin position="792"/>
        <end position="841"/>
    </location>
</feature>
<dbReference type="SMART" id="SM00636">
    <property type="entry name" value="Glyco_18"/>
    <property type="match status" value="2"/>
</dbReference>
<dbReference type="PROSITE" id="PS01095">
    <property type="entry name" value="GH18_1"/>
    <property type="match status" value="2"/>
</dbReference>
<dbReference type="Proteomes" id="UP001623348">
    <property type="component" value="Unassembled WGS sequence"/>
</dbReference>
<keyword evidence="6" id="KW-0147">Chitin-binding</keyword>
<evidence type="ECO:0000256" key="4">
    <source>
        <dbReference type="ARBA" id="ARBA00012729"/>
    </source>
</evidence>
<dbReference type="GO" id="GO:0008061">
    <property type="term" value="F:chitin binding"/>
    <property type="evidence" value="ECO:0007669"/>
    <property type="project" value="UniProtKB-KW"/>
</dbReference>
<feature type="domain" description="GH18" evidence="17">
    <location>
        <begin position="22"/>
        <end position="385"/>
    </location>
</feature>
<dbReference type="InterPro" id="IPR002557">
    <property type="entry name" value="Chitin-bd_dom"/>
</dbReference>
<dbReference type="CDD" id="cd02872">
    <property type="entry name" value="GH18_chitolectin_chitotriosidase"/>
    <property type="match status" value="2"/>
</dbReference>
<keyword evidence="13" id="KW-0624">Polysaccharide degradation</keyword>
<dbReference type="GO" id="GO:0005576">
    <property type="term" value="C:extracellular region"/>
    <property type="evidence" value="ECO:0007669"/>
    <property type="project" value="UniProtKB-SubCell"/>
</dbReference>
<dbReference type="InterPro" id="IPR001223">
    <property type="entry name" value="Glyco_hydro18_cat"/>
</dbReference>
<evidence type="ECO:0000313" key="19">
    <source>
        <dbReference type="Proteomes" id="UP001623348"/>
    </source>
</evidence>
<dbReference type="Pfam" id="PF01607">
    <property type="entry name" value="CBM_14"/>
    <property type="match status" value="1"/>
</dbReference>
<evidence type="ECO:0000256" key="5">
    <source>
        <dbReference type="ARBA" id="ARBA00022525"/>
    </source>
</evidence>
<evidence type="ECO:0000256" key="12">
    <source>
        <dbReference type="ARBA" id="ARBA00023295"/>
    </source>
</evidence>
<dbReference type="SUPFAM" id="SSF57625">
    <property type="entry name" value="Invertebrate chitin-binding proteins"/>
    <property type="match status" value="1"/>
</dbReference>
<evidence type="ECO:0000256" key="11">
    <source>
        <dbReference type="ARBA" id="ARBA00023277"/>
    </source>
</evidence>
<evidence type="ECO:0000256" key="7">
    <source>
        <dbReference type="ARBA" id="ARBA00022729"/>
    </source>
</evidence>
<name>A0ABC9XQW4_GRUJA</name>
<accession>A0ABC9XQW4</accession>
<evidence type="ECO:0000256" key="6">
    <source>
        <dbReference type="ARBA" id="ARBA00022669"/>
    </source>
</evidence>
<evidence type="ECO:0000256" key="10">
    <source>
        <dbReference type="ARBA" id="ARBA00023157"/>
    </source>
</evidence>